<dbReference type="SUPFAM" id="SSF53254">
    <property type="entry name" value="Phosphoglycerate mutase-like"/>
    <property type="match status" value="1"/>
</dbReference>
<dbReference type="CDD" id="cd07040">
    <property type="entry name" value="HP"/>
    <property type="match status" value="1"/>
</dbReference>
<dbReference type="Gene3D" id="3.40.50.1240">
    <property type="entry name" value="Phosphoglycerate mutase-like"/>
    <property type="match status" value="1"/>
</dbReference>
<dbReference type="Proteomes" id="UP000486534">
    <property type="component" value="Unassembled WGS sequence"/>
</dbReference>
<gene>
    <name evidence="2" type="ORF">GDH07_20380</name>
</gene>
<dbReference type="InterPro" id="IPR029033">
    <property type="entry name" value="His_PPase_superfam"/>
</dbReference>
<reference evidence="2 3" key="1">
    <citation type="submission" date="2019-10" db="EMBL/GenBank/DDBJ databases">
        <title>Pseudomonas dajingensis sp. nov., isolated from the profound head ulcers of farmed Murray cod (Maccullochella peelii peelii).</title>
        <authorList>
            <person name="Liu Y."/>
        </authorList>
    </citation>
    <scope>NUCLEOTIDE SEQUENCE [LARGE SCALE GENOMIC DNA]</scope>
    <source>
        <strain evidence="2 3">MC042</strain>
    </source>
</reference>
<proteinExistence type="predicted"/>
<evidence type="ECO:0000313" key="2">
    <source>
        <dbReference type="EMBL" id="MQA55679.1"/>
    </source>
</evidence>
<evidence type="ECO:0000313" key="3">
    <source>
        <dbReference type="Proteomes" id="UP000486534"/>
    </source>
</evidence>
<keyword evidence="1" id="KW-0812">Transmembrane</keyword>
<protein>
    <submittedName>
        <fullName evidence="2">Histidine phosphatase family protein</fullName>
    </submittedName>
</protein>
<name>A0A7X1U602_9PSED</name>
<keyword evidence="1" id="KW-1133">Transmembrane helix</keyword>
<comment type="caution">
    <text evidence="2">The sequence shown here is derived from an EMBL/GenBank/DDBJ whole genome shotgun (WGS) entry which is preliminary data.</text>
</comment>
<dbReference type="EMBL" id="WHUV01000003">
    <property type="protein sequence ID" value="MQA55679.1"/>
    <property type="molecule type" value="Genomic_DNA"/>
</dbReference>
<sequence>MIDTAKSGTGTVASHANRFRKAMAWASVAVLAILVSGFVLWPGAPLDLGAANQMESAGMYRHWNSGEVIALVRHAERCDRSPTPCAGPGDGITLAGSSMSRRLGRAFQVLGMDSTDVLSSPATRTRQTAEFMFGQPAKTQDWLLSCGSQLGETIKAHKAPRRNLVLVTHSDCISDLESQLGFEHAPHSQYNSSLFVTLNSDGTLQILGSIKVEDWQQALGPEAAKL</sequence>
<evidence type="ECO:0000256" key="1">
    <source>
        <dbReference type="SAM" id="Phobius"/>
    </source>
</evidence>
<keyword evidence="1" id="KW-0472">Membrane</keyword>
<organism evidence="2 3">
    <name type="scientific">Pseudomonas piscis</name>
    <dbReference type="NCBI Taxonomy" id="2614538"/>
    <lineage>
        <taxon>Bacteria</taxon>
        <taxon>Pseudomonadati</taxon>
        <taxon>Pseudomonadota</taxon>
        <taxon>Gammaproteobacteria</taxon>
        <taxon>Pseudomonadales</taxon>
        <taxon>Pseudomonadaceae</taxon>
        <taxon>Pseudomonas</taxon>
    </lineage>
</organism>
<dbReference type="AlphaFoldDB" id="A0A7X1U602"/>
<accession>A0A7X1U602</accession>
<feature type="transmembrane region" description="Helical" evidence="1">
    <location>
        <begin position="22"/>
        <end position="44"/>
    </location>
</feature>